<dbReference type="Pfam" id="PF13913">
    <property type="entry name" value="zf-C2HC_2"/>
    <property type="match status" value="1"/>
</dbReference>
<evidence type="ECO:0000313" key="1">
    <source>
        <dbReference type="EMBL" id="VDK32725.1"/>
    </source>
</evidence>
<dbReference type="Proteomes" id="UP000281553">
    <property type="component" value="Unassembled WGS sequence"/>
</dbReference>
<keyword evidence="2" id="KW-1185">Reference proteome</keyword>
<protein>
    <submittedName>
        <fullName evidence="1">Uncharacterized protein</fullName>
    </submittedName>
</protein>
<evidence type="ECO:0000313" key="2">
    <source>
        <dbReference type="Proteomes" id="UP000281553"/>
    </source>
</evidence>
<accession>A0A3P6PYY4</accession>
<organism evidence="1 2">
    <name type="scientific">Dibothriocephalus latus</name>
    <name type="common">Fish tapeworm</name>
    <name type="synonym">Diphyllobothrium latum</name>
    <dbReference type="NCBI Taxonomy" id="60516"/>
    <lineage>
        <taxon>Eukaryota</taxon>
        <taxon>Metazoa</taxon>
        <taxon>Spiralia</taxon>
        <taxon>Lophotrochozoa</taxon>
        <taxon>Platyhelminthes</taxon>
        <taxon>Cestoda</taxon>
        <taxon>Eucestoda</taxon>
        <taxon>Diphyllobothriidea</taxon>
        <taxon>Diphyllobothriidae</taxon>
        <taxon>Dibothriocephalus</taxon>
    </lineage>
</organism>
<dbReference type="AlphaFoldDB" id="A0A3P6PYY4"/>
<name>A0A3P6PYY4_DIBLA</name>
<sequence>MGVKVKIGSMADMLALGAERRKRWRLRHEEFLHVVLRARAAKRAELGEEPVPIEPLPPEVTQAGLVLCEKCGRRFSEGVFEKHKDACKEVRNLQATEPTEEQKDAKARFLKRMAYSSPLCGRPTQQENTEEKEVPTMEAGSELNPSLSCAAEMQKMQSLLKDLIPSLSNVPERLQQPDAFNQLLQQLLSSGLPPSRDDALLQISNCNKTVMPNCELAYPPESDSGSGEQ</sequence>
<gene>
    <name evidence="1" type="ORF">DILT_LOCUS444</name>
</gene>
<reference evidence="1 2" key="1">
    <citation type="submission" date="2018-11" db="EMBL/GenBank/DDBJ databases">
        <authorList>
            <consortium name="Pathogen Informatics"/>
        </authorList>
    </citation>
    <scope>NUCLEOTIDE SEQUENCE [LARGE SCALE GENOMIC DNA]</scope>
</reference>
<dbReference type="EMBL" id="UYRU01001863">
    <property type="protein sequence ID" value="VDK32725.1"/>
    <property type="molecule type" value="Genomic_DNA"/>
</dbReference>
<dbReference type="OrthoDB" id="10255185at2759"/>
<proteinExistence type="predicted"/>